<dbReference type="SUPFAM" id="SSF52540">
    <property type="entry name" value="P-loop containing nucleoside triphosphate hydrolases"/>
    <property type="match status" value="1"/>
</dbReference>
<dbReference type="GO" id="GO:0005525">
    <property type="term" value="F:GTP binding"/>
    <property type="evidence" value="ECO:0007669"/>
    <property type="project" value="UniProtKB-KW"/>
</dbReference>
<comment type="subcellular location">
    <subcellularLocation>
        <location evidence="1">Cell membrane</location>
        <topology evidence="1">Peripheral membrane protein</topology>
        <orientation evidence="1">Cytoplasmic side</orientation>
    </subcellularLocation>
</comment>
<evidence type="ECO:0000256" key="2">
    <source>
        <dbReference type="ARBA" id="ARBA00008531"/>
    </source>
</evidence>
<feature type="compositionally biased region" description="Low complexity" evidence="10">
    <location>
        <begin position="17"/>
        <end position="57"/>
    </location>
</feature>
<dbReference type="SMART" id="SM00382">
    <property type="entry name" value="AAA"/>
    <property type="match status" value="1"/>
</dbReference>
<dbReference type="InterPro" id="IPR036225">
    <property type="entry name" value="SRP/SRP_N"/>
</dbReference>
<dbReference type="PANTHER" id="PTHR43134:SF1">
    <property type="entry name" value="SIGNAL RECOGNITION PARTICLE RECEPTOR SUBUNIT ALPHA"/>
    <property type="match status" value="1"/>
</dbReference>
<evidence type="ECO:0000256" key="3">
    <source>
        <dbReference type="ARBA" id="ARBA00022475"/>
    </source>
</evidence>
<keyword evidence="9" id="KW-0675">Receptor</keyword>
<keyword evidence="3" id="KW-1003">Cell membrane</keyword>
<dbReference type="FunFam" id="3.40.50.300:FF:000566">
    <property type="entry name" value="Signal recognition particle receptor subunit alpha"/>
    <property type="match status" value="1"/>
</dbReference>
<evidence type="ECO:0000256" key="5">
    <source>
        <dbReference type="ARBA" id="ARBA00022741"/>
    </source>
</evidence>
<evidence type="ECO:0000256" key="9">
    <source>
        <dbReference type="ARBA" id="ARBA00023170"/>
    </source>
</evidence>
<dbReference type="Pfam" id="PF02881">
    <property type="entry name" value="SRP54_N"/>
    <property type="match status" value="1"/>
</dbReference>
<sequence>MWAALKARLRRSAGPDPSSEPATSTPSGPGPSGSPALPGSPGTTAPPGAPQSSAPPAEEMFSEGMLGRRLREATLDEIFQDLELVLLQADVALPVIERMEADLRKELTGRKLRWGVDAEMAVRGCLERSARAILAQPVIDVAAAARAQDPKPYVILFLGVNGTGKTTTVAKIAGWLRERGLTSVIAAGDTFRAGAIDQLLIHGENLGIRVVRQQEGSDPAAVAFDAVAHARAKKIDVVLIDTAGRQNTNDNLIQEAKKIRRIANPNLTLFVGDALSGNDVVTQAQLFKEALGIDGIVLTKLDADVRGGAALSVAYVVRKPIVFVGVGQSYSDLATFDPDWLVRRLFSEEGAG</sequence>
<dbReference type="GO" id="GO:0006614">
    <property type="term" value="P:SRP-dependent cotranslational protein targeting to membrane"/>
    <property type="evidence" value="ECO:0007669"/>
    <property type="project" value="InterPro"/>
</dbReference>
<dbReference type="Pfam" id="PF00448">
    <property type="entry name" value="SRP54"/>
    <property type="match status" value="1"/>
</dbReference>
<evidence type="ECO:0000256" key="6">
    <source>
        <dbReference type="ARBA" id="ARBA00022801"/>
    </source>
</evidence>
<keyword evidence="8" id="KW-0472">Membrane</keyword>
<name>T0YAP0_9ZZZZ</name>
<keyword evidence="4" id="KW-0963">Cytoplasm</keyword>
<dbReference type="GO" id="GO:0051301">
    <property type="term" value="P:cell division"/>
    <property type="evidence" value="ECO:0007669"/>
    <property type="project" value="UniProtKB-KW"/>
</dbReference>
<organism evidence="12">
    <name type="scientific">mine drainage metagenome</name>
    <dbReference type="NCBI Taxonomy" id="410659"/>
    <lineage>
        <taxon>unclassified sequences</taxon>
        <taxon>metagenomes</taxon>
        <taxon>ecological metagenomes</taxon>
    </lineage>
</organism>
<feature type="region of interest" description="Disordered" evidence="10">
    <location>
        <begin position="1"/>
        <end position="61"/>
    </location>
</feature>
<dbReference type="HAMAP" id="MF_00920">
    <property type="entry name" value="FtsY"/>
    <property type="match status" value="1"/>
</dbReference>
<keyword evidence="5" id="KW-0547">Nucleotide-binding</keyword>
<dbReference type="GO" id="GO:0005047">
    <property type="term" value="F:signal recognition particle binding"/>
    <property type="evidence" value="ECO:0007669"/>
    <property type="project" value="TreeGrafter"/>
</dbReference>
<keyword evidence="12" id="KW-0131">Cell cycle</keyword>
<dbReference type="InterPro" id="IPR003593">
    <property type="entry name" value="AAA+_ATPase"/>
</dbReference>
<protein>
    <submittedName>
        <fullName evidence="12">Cell division transporter substrate-binding protein FtsY</fullName>
    </submittedName>
</protein>
<dbReference type="Gene3D" id="3.40.50.300">
    <property type="entry name" value="P-loop containing nucleotide triphosphate hydrolases"/>
    <property type="match status" value="1"/>
</dbReference>
<comment type="similarity">
    <text evidence="2">Belongs to the GTP-binding SRP family.</text>
</comment>
<dbReference type="InterPro" id="IPR013822">
    <property type="entry name" value="Signal_recog_particl_SRP54_hlx"/>
</dbReference>
<accession>T0YAP0</accession>
<dbReference type="GO" id="GO:0005737">
    <property type="term" value="C:cytoplasm"/>
    <property type="evidence" value="ECO:0007669"/>
    <property type="project" value="UniProtKB-ARBA"/>
</dbReference>
<evidence type="ECO:0000259" key="11">
    <source>
        <dbReference type="PROSITE" id="PS00300"/>
    </source>
</evidence>
<dbReference type="InterPro" id="IPR004390">
    <property type="entry name" value="SR_rcpt_FtsY"/>
</dbReference>
<dbReference type="SMART" id="SM00962">
    <property type="entry name" value="SRP54"/>
    <property type="match status" value="1"/>
</dbReference>
<keyword evidence="6" id="KW-0378">Hydrolase</keyword>
<dbReference type="NCBIfam" id="TIGR00064">
    <property type="entry name" value="ftsY"/>
    <property type="match status" value="1"/>
</dbReference>
<dbReference type="GO" id="GO:0003924">
    <property type="term" value="F:GTPase activity"/>
    <property type="evidence" value="ECO:0007669"/>
    <property type="project" value="TreeGrafter"/>
</dbReference>
<dbReference type="GO" id="GO:0005886">
    <property type="term" value="C:plasma membrane"/>
    <property type="evidence" value="ECO:0007669"/>
    <property type="project" value="UniProtKB-SubCell"/>
</dbReference>
<dbReference type="EMBL" id="AUZY01012402">
    <property type="protein sequence ID" value="EQD30193.1"/>
    <property type="molecule type" value="Genomic_DNA"/>
</dbReference>
<reference evidence="12" key="2">
    <citation type="journal article" date="2014" name="ISME J.">
        <title>Microbial stratification in low pH oxic and suboxic macroscopic growths along an acid mine drainage.</title>
        <authorList>
            <person name="Mendez-Garcia C."/>
            <person name="Mesa V."/>
            <person name="Sprenger R.R."/>
            <person name="Richter M."/>
            <person name="Diez M.S."/>
            <person name="Solano J."/>
            <person name="Bargiela R."/>
            <person name="Golyshina O.V."/>
            <person name="Manteca A."/>
            <person name="Ramos J.L."/>
            <person name="Gallego J.R."/>
            <person name="Llorente I."/>
            <person name="Martins Dos Santos V.A."/>
            <person name="Jensen O.N."/>
            <person name="Pelaez A.I."/>
            <person name="Sanchez J."/>
            <person name="Ferrer M."/>
        </authorList>
    </citation>
    <scope>NUCLEOTIDE SEQUENCE</scope>
</reference>
<evidence type="ECO:0000256" key="4">
    <source>
        <dbReference type="ARBA" id="ARBA00022490"/>
    </source>
</evidence>
<dbReference type="PANTHER" id="PTHR43134">
    <property type="entry name" value="SIGNAL RECOGNITION PARTICLE RECEPTOR SUBUNIT ALPHA"/>
    <property type="match status" value="1"/>
</dbReference>
<evidence type="ECO:0000256" key="7">
    <source>
        <dbReference type="ARBA" id="ARBA00023134"/>
    </source>
</evidence>
<evidence type="ECO:0000313" key="12">
    <source>
        <dbReference type="EMBL" id="EQD30193.1"/>
    </source>
</evidence>
<comment type="caution">
    <text evidence="12">The sequence shown here is derived from an EMBL/GenBank/DDBJ whole genome shotgun (WGS) entry which is preliminary data.</text>
</comment>
<dbReference type="AlphaFoldDB" id="T0YAP0"/>
<evidence type="ECO:0000256" key="1">
    <source>
        <dbReference type="ARBA" id="ARBA00004413"/>
    </source>
</evidence>
<dbReference type="InterPro" id="IPR042101">
    <property type="entry name" value="SRP54_N_sf"/>
</dbReference>
<dbReference type="InterPro" id="IPR000897">
    <property type="entry name" value="SRP54_GTPase_dom"/>
</dbReference>
<reference evidence="12" key="1">
    <citation type="submission" date="2013-08" db="EMBL/GenBank/DDBJ databases">
        <authorList>
            <person name="Mendez C."/>
            <person name="Richter M."/>
            <person name="Ferrer M."/>
            <person name="Sanchez J."/>
        </authorList>
    </citation>
    <scope>NUCLEOTIDE SEQUENCE</scope>
</reference>
<evidence type="ECO:0000256" key="8">
    <source>
        <dbReference type="ARBA" id="ARBA00023136"/>
    </source>
</evidence>
<gene>
    <name evidence="12" type="ORF">B1B_18529</name>
</gene>
<dbReference type="SUPFAM" id="SSF47364">
    <property type="entry name" value="Domain of the SRP/SRP receptor G-proteins"/>
    <property type="match status" value="1"/>
</dbReference>
<proteinExistence type="inferred from homology"/>
<keyword evidence="12" id="KW-0132">Cell division</keyword>
<dbReference type="PROSITE" id="PS00300">
    <property type="entry name" value="SRP54"/>
    <property type="match status" value="1"/>
</dbReference>
<dbReference type="InterPro" id="IPR027417">
    <property type="entry name" value="P-loop_NTPase"/>
</dbReference>
<feature type="domain" description="SRP54-type proteins GTP-binding" evidence="11">
    <location>
        <begin position="320"/>
        <end position="333"/>
    </location>
</feature>
<keyword evidence="7" id="KW-0342">GTP-binding</keyword>
<evidence type="ECO:0000256" key="10">
    <source>
        <dbReference type="SAM" id="MobiDB-lite"/>
    </source>
</evidence>
<dbReference type="Gene3D" id="1.20.120.140">
    <property type="entry name" value="Signal recognition particle SRP54, nucleotide-binding domain"/>
    <property type="match status" value="1"/>
</dbReference>